<proteinExistence type="predicted"/>
<dbReference type="EMBL" id="CAJPIJ010000090">
    <property type="protein sequence ID" value="CAG1971708.1"/>
    <property type="molecule type" value="Genomic_DNA"/>
</dbReference>
<accession>A0A4E9DZV5</accession>
<evidence type="ECO:0000256" key="1">
    <source>
        <dbReference type="SAM" id="MobiDB-lite"/>
    </source>
</evidence>
<sequence>MGDFETISYNDREETISDPDKCDESDSAVYRTKNYDKYWNMVYMNDQLHSWWPRALFGLRCLCVRPPDLQNLDAETSEDQQLVVQI</sequence>
<dbReference type="EMBL" id="CAAKMV010000133">
    <property type="protein sequence ID" value="VIO58486.1"/>
    <property type="molecule type" value="Genomic_DNA"/>
</dbReference>
<dbReference type="AlphaFoldDB" id="A0A4E9DZV5"/>
<feature type="region of interest" description="Disordered" evidence="1">
    <location>
        <begin position="1"/>
        <end position="23"/>
    </location>
</feature>
<evidence type="ECO:0000313" key="2">
    <source>
        <dbReference type="EMBL" id="CAG1971708.1"/>
    </source>
</evidence>
<reference evidence="2" key="2">
    <citation type="submission" date="2021-03" db="EMBL/GenBank/DDBJ databases">
        <authorList>
            <person name="Alouane T."/>
            <person name="Langin T."/>
            <person name="Bonhomme L."/>
        </authorList>
    </citation>
    <scope>NUCLEOTIDE SEQUENCE</scope>
    <source>
        <strain evidence="2">MDC_Fg202</strain>
    </source>
</reference>
<name>A0A4E9DZV5_GIBZA</name>
<evidence type="ECO:0000313" key="3">
    <source>
        <dbReference type="EMBL" id="VIO58486.1"/>
    </source>
</evidence>
<reference evidence="3" key="1">
    <citation type="submission" date="2019-04" db="EMBL/GenBank/DDBJ databases">
        <authorList>
            <person name="Melise S."/>
            <person name="Noan J."/>
            <person name="Okalmin O."/>
        </authorList>
    </citation>
    <scope>NUCLEOTIDE SEQUENCE</scope>
    <source>
        <strain evidence="3">FN9</strain>
    </source>
</reference>
<organism evidence="3">
    <name type="scientific">Gibberella zeae</name>
    <name type="common">Wheat head blight fungus</name>
    <name type="synonym">Fusarium graminearum</name>
    <dbReference type="NCBI Taxonomy" id="5518"/>
    <lineage>
        <taxon>Eukaryota</taxon>
        <taxon>Fungi</taxon>
        <taxon>Dikarya</taxon>
        <taxon>Ascomycota</taxon>
        <taxon>Pezizomycotina</taxon>
        <taxon>Sordariomycetes</taxon>
        <taxon>Hypocreomycetidae</taxon>
        <taxon>Hypocreales</taxon>
        <taxon>Nectriaceae</taxon>
        <taxon>Fusarium</taxon>
    </lineage>
</organism>
<feature type="compositionally biased region" description="Basic and acidic residues" evidence="1">
    <location>
        <begin position="10"/>
        <end position="23"/>
    </location>
</feature>
<protein>
    <submittedName>
        <fullName evidence="3">Uncharacterized protein</fullName>
    </submittedName>
</protein>
<gene>
    <name evidence="3" type="ORF">FUG_LOCUS306262</name>
    <name evidence="2" type="ORF">MDCFG202_LOCUS97513</name>
</gene>
<dbReference type="Proteomes" id="UP000746612">
    <property type="component" value="Unassembled WGS sequence"/>
</dbReference>